<feature type="transmembrane region" description="Helical" evidence="10">
    <location>
        <begin position="33"/>
        <end position="52"/>
    </location>
</feature>
<evidence type="ECO:0000256" key="6">
    <source>
        <dbReference type="ARBA" id="ARBA00022989"/>
    </source>
</evidence>
<feature type="compositionally biased region" description="Basic and acidic residues" evidence="9">
    <location>
        <begin position="1"/>
        <end position="14"/>
    </location>
</feature>
<comment type="function">
    <text evidence="8">Major component of the acid-resistance (AR) system allowing enteric pathogens to survive the acidic environment in the stomach. Exchanges extracellular arginine for its intracellular decarboxylation product agmatine (Agm) thereby expelling intracellular protons. Probably undergoes several conformational states in order to translocate the substrate across the membrane; keeps the substrate accessible to only 1 side of the membrane at a time by opening and closing 3 membrane-internal gates.</text>
</comment>
<gene>
    <name evidence="11" type="ORF">GCM10022280_16920</name>
</gene>
<comment type="subcellular location">
    <subcellularLocation>
        <location evidence="1">Cell membrane</location>
        <topology evidence="1">Multi-pass membrane protein</topology>
    </subcellularLocation>
</comment>
<evidence type="ECO:0000256" key="10">
    <source>
        <dbReference type="SAM" id="Phobius"/>
    </source>
</evidence>
<feature type="transmembrane region" description="Helical" evidence="10">
    <location>
        <begin position="170"/>
        <end position="191"/>
    </location>
</feature>
<keyword evidence="4" id="KW-1003">Cell membrane</keyword>
<organism evidence="11 12">
    <name type="scientific">Sphingomonas swuensis</name>
    <dbReference type="NCBI Taxonomy" id="977800"/>
    <lineage>
        <taxon>Bacteria</taxon>
        <taxon>Pseudomonadati</taxon>
        <taxon>Pseudomonadota</taxon>
        <taxon>Alphaproteobacteria</taxon>
        <taxon>Sphingomonadales</taxon>
        <taxon>Sphingomonadaceae</taxon>
        <taxon>Sphingomonas</taxon>
    </lineage>
</organism>
<dbReference type="EMBL" id="BAABBQ010000001">
    <property type="protein sequence ID" value="GAA4018127.1"/>
    <property type="molecule type" value="Genomic_DNA"/>
</dbReference>
<reference evidence="12" key="1">
    <citation type="journal article" date="2019" name="Int. J. Syst. Evol. Microbiol.">
        <title>The Global Catalogue of Microorganisms (GCM) 10K type strain sequencing project: providing services to taxonomists for standard genome sequencing and annotation.</title>
        <authorList>
            <consortium name="The Broad Institute Genomics Platform"/>
            <consortium name="The Broad Institute Genome Sequencing Center for Infectious Disease"/>
            <person name="Wu L."/>
            <person name="Ma J."/>
        </authorList>
    </citation>
    <scope>NUCLEOTIDE SEQUENCE [LARGE SCALE GENOMIC DNA]</scope>
    <source>
        <strain evidence="12">JCM 17563</strain>
    </source>
</reference>
<comment type="caution">
    <text evidence="11">The sequence shown here is derived from an EMBL/GenBank/DDBJ whole genome shotgun (WGS) entry which is preliminary data.</text>
</comment>
<evidence type="ECO:0000256" key="4">
    <source>
        <dbReference type="ARBA" id="ARBA00022475"/>
    </source>
</evidence>
<evidence type="ECO:0000256" key="5">
    <source>
        <dbReference type="ARBA" id="ARBA00022692"/>
    </source>
</evidence>
<feature type="transmembrane region" description="Helical" evidence="10">
    <location>
        <begin position="140"/>
        <end position="158"/>
    </location>
</feature>
<feature type="transmembrane region" description="Helical" evidence="10">
    <location>
        <begin position="363"/>
        <end position="385"/>
    </location>
</feature>
<feature type="transmembrane region" description="Helical" evidence="10">
    <location>
        <begin position="418"/>
        <end position="435"/>
    </location>
</feature>
<name>A0ABP7SY87_9SPHN</name>
<feature type="transmembrane region" description="Helical" evidence="10">
    <location>
        <begin position="112"/>
        <end position="134"/>
    </location>
</feature>
<dbReference type="InterPro" id="IPR002293">
    <property type="entry name" value="AA/rel_permease1"/>
</dbReference>
<keyword evidence="5 10" id="KW-0812">Transmembrane</keyword>
<dbReference type="Pfam" id="PF13520">
    <property type="entry name" value="AA_permease_2"/>
    <property type="match status" value="1"/>
</dbReference>
<feature type="region of interest" description="Disordered" evidence="9">
    <location>
        <begin position="1"/>
        <end position="27"/>
    </location>
</feature>
<dbReference type="RefSeq" id="WP_344706972.1">
    <property type="nucleotide sequence ID" value="NZ_BAABBQ010000001.1"/>
</dbReference>
<evidence type="ECO:0000313" key="11">
    <source>
        <dbReference type="EMBL" id="GAA4018127.1"/>
    </source>
</evidence>
<comment type="similarity">
    <text evidence="2">Belongs to the amino acid-polyamine-organocation (APC) superfamily. Basic amino acid/polyamine antiporter (APA) (TC 2.A.3.2) family.</text>
</comment>
<feature type="transmembrane region" description="Helical" evidence="10">
    <location>
        <begin position="294"/>
        <end position="318"/>
    </location>
</feature>
<evidence type="ECO:0000313" key="12">
    <source>
        <dbReference type="Proteomes" id="UP001500235"/>
    </source>
</evidence>
<dbReference type="PIRSF" id="PIRSF006060">
    <property type="entry name" value="AA_transporter"/>
    <property type="match status" value="1"/>
</dbReference>
<feature type="transmembrane region" description="Helical" evidence="10">
    <location>
        <begin position="392"/>
        <end position="412"/>
    </location>
</feature>
<evidence type="ECO:0000256" key="1">
    <source>
        <dbReference type="ARBA" id="ARBA00004651"/>
    </source>
</evidence>
<evidence type="ECO:0000256" key="2">
    <source>
        <dbReference type="ARBA" id="ARBA00008220"/>
    </source>
</evidence>
<feature type="transmembrane region" description="Helical" evidence="10">
    <location>
        <begin position="203"/>
        <end position="224"/>
    </location>
</feature>
<evidence type="ECO:0000256" key="7">
    <source>
        <dbReference type="ARBA" id="ARBA00023136"/>
    </source>
</evidence>
<sequence>MSHEIGDELTHVDHAAVPPPPPPPPPEKRLGRMMSLAMVVGTIVGSGIYLLPAQVAPFGINLVAAFVLTGLGTFLLALSMARLAGALPGGPFSHVAAAFGDRTAFVALWSSMISQVMGVAATAIAVGGALGVAIPALRSPWSVTIIGVATIAILALVQSRGARSAGRVQVTAALIKLVPLLVVVILALLLLASGGTPQPLAPVPLGLAGTLAAAALMLFAFTGFEAGTISANVTDRSQELVPSATIRGTAFVALLYLFATVAVLWLLPSAVAASSPTPIADAIAPSLGASAQTLVALVGAISALGTCNALLLLSVEILRALANAGDLPQSLAVTDANGVARRGLWLSALLAAIMVLGSVSENFLATFNFVALVSAVGALVLYLACAAAAWRLKVTGAVIAVPAILYSLAMFYGSGMEAVAWGIVLALAGLPLRWLSRRTIREAAPAASPRG</sequence>
<accession>A0ABP7SY87</accession>
<dbReference type="InterPro" id="IPR050367">
    <property type="entry name" value="APC_superfamily"/>
</dbReference>
<dbReference type="Proteomes" id="UP001500235">
    <property type="component" value="Unassembled WGS sequence"/>
</dbReference>
<keyword evidence="7 10" id="KW-0472">Membrane</keyword>
<feature type="transmembrane region" description="Helical" evidence="10">
    <location>
        <begin position="245"/>
        <end position="267"/>
    </location>
</feature>
<evidence type="ECO:0000256" key="3">
    <source>
        <dbReference type="ARBA" id="ARBA00021069"/>
    </source>
</evidence>
<protein>
    <recommendedName>
        <fullName evidence="3">Arginine/agmatine antiporter</fullName>
    </recommendedName>
</protein>
<dbReference type="PANTHER" id="PTHR42770:SF18">
    <property type="entry name" value="ARGININE_AGMATINE ANTIPORTER"/>
    <property type="match status" value="1"/>
</dbReference>
<dbReference type="Gene3D" id="1.20.1740.10">
    <property type="entry name" value="Amino acid/polyamine transporter I"/>
    <property type="match status" value="1"/>
</dbReference>
<feature type="transmembrane region" description="Helical" evidence="10">
    <location>
        <begin position="339"/>
        <end position="357"/>
    </location>
</feature>
<feature type="transmembrane region" description="Helical" evidence="10">
    <location>
        <begin position="58"/>
        <end position="78"/>
    </location>
</feature>
<evidence type="ECO:0000256" key="9">
    <source>
        <dbReference type="SAM" id="MobiDB-lite"/>
    </source>
</evidence>
<proteinExistence type="inferred from homology"/>
<dbReference type="PANTHER" id="PTHR42770">
    <property type="entry name" value="AMINO ACID TRANSPORTER-RELATED"/>
    <property type="match status" value="1"/>
</dbReference>
<keyword evidence="12" id="KW-1185">Reference proteome</keyword>
<evidence type="ECO:0000256" key="8">
    <source>
        <dbReference type="ARBA" id="ARBA00045636"/>
    </source>
</evidence>
<keyword evidence="6 10" id="KW-1133">Transmembrane helix</keyword>